<comment type="caution">
    <text evidence="1">The sequence shown here is derived from an EMBL/GenBank/DDBJ whole genome shotgun (WGS) entry which is preliminary data.</text>
</comment>
<dbReference type="EMBL" id="JADJOT010000009">
    <property type="protein sequence ID" value="MBK7954846.1"/>
    <property type="molecule type" value="Genomic_DNA"/>
</dbReference>
<proteinExistence type="predicted"/>
<organism evidence="1 2">
    <name type="scientific">Candidatus Accumulibacter affinis</name>
    <dbReference type="NCBI Taxonomy" id="2954384"/>
    <lineage>
        <taxon>Bacteria</taxon>
        <taxon>Pseudomonadati</taxon>
        <taxon>Pseudomonadota</taxon>
        <taxon>Betaproteobacteria</taxon>
        <taxon>Candidatus Accumulibacter</taxon>
    </lineage>
</organism>
<sequence length="64" mass="7140">MITLPPLQTMVRMVGTYATLMAPAIEGKLARLIRFVEQTPAYELSHSELPDAMRVIEVLLAGQR</sequence>
<accession>A0A935TA33</accession>
<evidence type="ECO:0000313" key="1">
    <source>
        <dbReference type="EMBL" id="MBK7954846.1"/>
    </source>
</evidence>
<reference evidence="1 2" key="1">
    <citation type="submission" date="2020-10" db="EMBL/GenBank/DDBJ databases">
        <title>Connecting structure to function with the recovery of over 1000 high-quality activated sludge metagenome-assembled genomes encoding full-length rRNA genes using long-read sequencing.</title>
        <authorList>
            <person name="Singleton C.M."/>
            <person name="Petriglieri F."/>
            <person name="Kristensen J.M."/>
            <person name="Kirkegaard R.H."/>
            <person name="Michaelsen T.Y."/>
            <person name="Andersen M.H."/>
            <person name="Karst S.M."/>
            <person name="Dueholm M.S."/>
            <person name="Nielsen P.H."/>
            <person name="Albertsen M."/>
        </authorList>
    </citation>
    <scope>NUCLEOTIDE SEQUENCE [LARGE SCALE GENOMIC DNA]</scope>
    <source>
        <strain evidence="1">Fred_18-Q3-R57-64_BAT3C.720</strain>
    </source>
</reference>
<protein>
    <submittedName>
        <fullName evidence="1">Uncharacterized protein</fullName>
    </submittedName>
</protein>
<dbReference type="AlphaFoldDB" id="A0A935TA33"/>
<dbReference type="Proteomes" id="UP000706151">
    <property type="component" value="Unassembled WGS sequence"/>
</dbReference>
<evidence type="ECO:0000313" key="2">
    <source>
        <dbReference type="Proteomes" id="UP000706151"/>
    </source>
</evidence>
<gene>
    <name evidence="1" type="ORF">IPK02_13335</name>
</gene>
<name>A0A935TA33_9PROT</name>